<sequence>MSNISAGPPDVFQRNEPRATFWRGAHSFLPQQASACLISATVPGAGAHVESKLLESASKGQTSAEALKSVVQRALADAPTMWR</sequence>
<dbReference type="AlphaFoldDB" id="A0A1Y2JSN8"/>
<evidence type="ECO:0000313" key="2">
    <source>
        <dbReference type="Proteomes" id="UP000193335"/>
    </source>
</evidence>
<organism evidence="1 2">
    <name type="scientific">Bradyrhizobium japonicum</name>
    <dbReference type="NCBI Taxonomy" id="375"/>
    <lineage>
        <taxon>Bacteria</taxon>
        <taxon>Pseudomonadati</taxon>
        <taxon>Pseudomonadota</taxon>
        <taxon>Alphaproteobacteria</taxon>
        <taxon>Hyphomicrobiales</taxon>
        <taxon>Nitrobacteraceae</taxon>
        <taxon>Bradyrhizobium</taxon>
    </lineage>
</organism>
<proteinExistence type="predicted"/>
<gene>
    <name evidence="1" type="ORF">BSZ19_13930</name>
</gene>
<evidence type="ECO:0000313" key="1">
    <source>
        <dbReference type="EMBL" id="OSJ33889.1"/>
    </source>
</evidence>
<dbReference type="Proteomes" id="UP000193335">
    <property type="component" value="Unassembled WGS sequence"/>
</dbReference>
<dbReference type="EMBL" id="NAFL01000237">
    <property type="protein sequence ID" value="OSJ33889.1"/>
    <property type="molecule type" value="Genomic_DNA"/>
</dbReference>
<comment type="caution">
    <text evidence="1">The sequence shown here is derived from an EMBL/GenBank/DDBJ whole genome shotgun (WGS) entry which is preliminary data.</text>
</comment>
<reference evidence="1 2" key="1">
    <citation type="submission" date="2017-03" db="EMBL/GenBank/DDBJ databases">
        <title>Whole genome sequences of fourteen strains of Bradyrhizobium canariense and one strain of Bradyrhizobium japonicum isolated from Lupinus (Papilionoideae: Genisteae) species in Algeria.</title>
        <authorList>
            <person name="Crovadore J."/>
            <person name="Chekireb D."/>
            <person name="Brachmann A."/>
            <person name="Chablais R."/>
            <person name="Cochard B."/>
            <person name="Lefort F."/>
        </authorList>
    </citation>
    <scope>NUCLEOTIDE SEQUENCE [LARGE SCALE GENOMIC DNA]</scope>
    <source>
        <strain evidence="1 2">UBMA197</strain>
    </source>
</reference>
<accession>A0A1Y2JSN8</accession>
<name>A0A1Y2JSN8_BRAJP</name>
<protein>
    <submittedName>
        <fullName evidence="1">Uncharacterized protein</fullName>
    </submittedName>
</protein>